<protein>
    <recommendedName>
        <fullName evidence="3">FCP1 homology domain-containing protein</fullName>
    </recommendedName>
</protein>
<dbReference type="Gene3D" id="3.40.50.1000">
    <property type="entry name" value="HAD superfamily/HAD-like"/>
    <property type="match status" value="1"/>
</dbReference>
<keyword evidence="2" id="KW-1185">Reference proteome</keyword>
<dbReference type="InterPro" id="IPR036412">
    <property type="entry name" value="HAD-like_sf"/>
</dbReference>
<organism evidence="1 2">
    <name type="scientific">Johnsonella ignava ATCC 51276</name>
    <dbReference type="NCBI Taxonomy" id="679200"/>
    <lineage>
        <taxon>Bacteria</taxon>
        <taxon>Bacillati</taxon>
        <taxon>Bacillota</taxon>
        <taxon>Clostridia</taxon>
        <taxon>Lachnospirales</taxon>
        <taxon>Lachnospiraceae</taxon>
        <taxon>Johnsonella</taxon>
    </lineage>
</organism>
<evidence type="ECO:0000313" key="2">
    <source>
        <dbReference type="Proteomes" id="UP000003011"/>
    </source>
</evidence>
<dbReference type="InterPro" id="IPR006439">
    <property type="entry name" value="HAD-SF_hydro_IA"/>
</dbReference>
<evidence type="ECO:0000313" key="1">
    <source>
        <dbReference type="EMBL" id="EHI55982.1"/>
    </source>
</evidence>
<dbReference type="SUPFAM" id="SSF56784">
    <property type="entry name" value="HAD-like"/>
    <property type="match status" value="1"/>
</dbReference>
<name>G5GGS4_9FIRM</name>
<dbReference type="Gene3D" id="1.10.150.240">
    <property type="entry name" value="Putative phosphatase, domain 2"/>
    <property type="match status" value="1"/>
</dbReference>
<dbReference type="SFLD" id="SFLDG01129">
    <property type="entry name" value="C1.5:_HAD__Beta-PGM__Phosphata"/>
    <property type="match status" value="1"/>
</dbReference>
<dbReference type="InterPro" id="IPR023198">
    <property type="entry name" value="PGP-like_dom2"/>
</dbReference>
<dbReference type="NCBIfam" id="TIGR01509">
    <property type="entry name" value="HAD-SF-IA-v3"/>
    <property type="match status" value="1"/>
</dbReference>
<dbReference type="eggNOG" id="COG0637">
    <property type="taxonomic scope" value="Bacteria"/>
</dbReference>
<dbReference type="AlphaFoldDB" id="G5GGS4"/>
<dbReference type="STRING" id="679200.HMPREF9333_00764"/>
<evidence type="ECO:0008006" key="3">
    <source>
        <dbReference type="Google" id="ProtNLM"/>
    </source>
</evidence>
<dbReference type="PANTHER" id="PTHR18901:SF38">
    <property type="entry name" value="PSEUDOURIDINE-5'-PHOSPHATASE"/>
    <property type="match status" value="1"/>
</dbReference>
<dbReference type="SFLD" id="SFLDG01135">
    <property type="entry name" value="C1.5.6:_HAD__Beta-PGM__Phospha"/>
    <property type="match status" value="1"/>
</dbReference>
<accession>G5GGS4</accession>
<sequence>MSKYKDMIMHIRDNIKTCLFDLDGTLVDSMWMWGEIDREYLARYGISCPDGIEREIEGMSFTETATYFKNKFELHDEVDKIKSDWEEMSVDKYKYEVKLKKGVYDFLNYIKRNGIKTGIATSNGRRMVDAVLESLNIKKYFDTVVTGCDVKKGKPSPDIYLRAADILSSDVKSCLVFEDVPAGIMAGKAAGMRVYAVEDDFSLHLKEEKIRLADGYIVDYRDII</sequence>
<dbReference type="PRINTS" id="PR00413">
    <property type="entry name" value="HADHALOGNASE"/>
</dbReference>
<dbReference type="InterPro" id="IPR041492">
    <property type="entry name" value="HAD_2"/>
</dbReference>
<dbReference type="SFLD" id="SFLDS00003">
    <property type="entry name" value="Haloacid_Dehalogenase"/>
    <property type="match status" value="1"/>
</dbReference>
<dbReference type="HOGENOM" id="CLU_045011_13_1_9"/>
<dbReference type="Pfam" id="PF13419">
    <property type="entry name" value="HAD_2"/>
    <property type="match status" value="1"/>
</dbReference>
<dbReference type="RefSeq" id="WP_005539958.1">
    <property type="nucleotide sequence ID" value="NZ_JH378830.1"/>
</dbReference>
<dbReference type="GO" id="GO:0016791">
    <property type="term" value="F:phosphatase activity"/>
    <property type="evidence" value="ECO:0007669"/>
    <property type="project" value="TreeGrafter"/>
</dbReference>
<dbReference type="CDD" id="cd07505">
    <property type="entry name" value="HAD_BPGM-like"/>
    <property type="match status" value="1"/>
</dbReference>
<proteinExistence type="predicted"/>
<dbReference type="PATRIC" id="fig|679200.3.peg.806"/>
<reference evidence="1 2" key="1">
    <citation type="submission" date="2011-08" db="EMBL/GenBank/DDBJ databases">
        <title>The Genome Sequence of Johnsonella ignava ATCC 51276.</title>
        <authorList>
            <consortium name="The Broad Institute Genome Sequencing Platform"/>
            <person name="Earl A."/>
            <person name="Ward D."/>
            <person name="Feldgarden M."/>
            <person name="Gevers D."/>
            <person name="Izard J."/>
            <person name="Blanton J.M."/>
            <person name="Baranova O.V."/>
            <person name="Dewhirst F.E."/>
            <person name="Young S.K."/>
            <person name="Zeng Q."/>
            <person name="Gargeya S."/>
            <person name="Fitzgerald M."/>
            <person name="Haas B."/>
            <person name="Abouelleil A."/>
            <person name="Alvarado L."/>
            <person name="Arachchi H.M."/>
            <person name="Berlin A."/>
            <person name="Brown A."/>
            <person name="Chapman S.B."/>
            <person name="Chen Z."/>
            <person name="Dunbar C."/>
            <person name="Freedman E."/>
            <person name="Gearin G."/>
            <person name="Gellesch M."/>
            <person name="Goldberg J."/>
            <person name="Griggs A."/>
            <person name="Gujja S."/>
            <person name="Heiman D."/>
            <person name="Howarth C."/>
            <person name="Larson L."/>
            <person name="Lui A."/>
            <person name="MacDonald P.J.P."/>
            <person name="Montmayeur A."/>
            <person name="Murphy C."/>
            <person name="Neiman D."/>
            <person name="Pearson M."/>
            <person name="Priest M."/>
            <person name="Roberts A."/>
            <person name="Saif S."/>
            <person name="Shea T."/>
            <person name="Shenoy N."/>
            <person name="Sisk P."/>
            <person name="Stolte C."/>
            <person name="Sykes S."/>
            <person name="Wortman J."/>
            <person name="Nusbaum C."/>
            <person name="Birren B."/>
        </authorList>
    </citation>
    <scope>NUCLEOTIDE SEQUENCE [LARGE SCALE GENOMIC DNA]</scope>
    <source>
        <strain evidence="1 2">ATCC 51276</strain>
    </source>
</reference>
<dbReference type="InterPro" id="IPR023214">
    <property type="entry name" value="HAD_sf"/>
</dbReference>
<dbReference type="Proteomes" id="UP000003011">
    <property type="component" value="Unassembled WGS sequence"/>
</dbReference>
<dbReference type="EMBL" id="ACZL01000014">
    <property type="protein sequence ID" value="EHI55982.1"/>
    <property type="molecule type" value="Genomic_DNA"/>
</dbReference>
<comment type="caution">
    <text evidence="1">The sequence shown here is derived from an EMBL/GenBank/DDBJ whole genome shotgun (WGS) entry which is preliminary data.</text>
</comment>
<gene>
    <name evidence="1" type="ORF">HMPREF9333_00764</name>
</gene>
<dbReference type="PANTHER" id="PTHR18901">
    <property type="entry name" value="2-DEOXYGLUCOSE-6-PHOSPHATE PHOSPHATASE 2"/>
    <property type="match status" value="1"/>
</dbReference>